<protein>
    <submittedName>
        <fullName evidence="3">Fasciclin domain-containing protein</fullName>
    </submittedName>
</protein>
<gene>
    <name evidence="3" type="ORF">F5984_09285</name>
</gene>
<evidence type="ECO:0000256" key="1">
    <source>
        <dbReference type="SAM" id="SignalP"/>
    </source>
</evidence>
<evidence type="ECO:0000259" key="2">
    <source>
        <dbReference type="PROSITE" id="PS50213"/>
    </source>
</evidence>
<feature type="signal peptide" evidence="1">
    <location>
        <begin position="1"/>
        <end position="22"/>
    </location>
</feature>
<dbReference type="PANTHER" id="PTHR10900">
    <property type="entry name" value="PERIOSTIN-RELATED"/>
    <property type="match status" value="1"/>
</dbReference>
<name>A0A7J5U0F4_9BACT</name>
<dbReference type="Gene3D" id="2.30.180.10">
    <property type="entry name" value="FAS1 domain"/>
    <property type="match status" value="2"/>
</dbReference>
<dbReference type="InterPro" id="IPR000782">
    <property type="entry name" value="FAS1_domain"/>
</dbReference>
<reference evidence="3 4" key="1">
    <citation type="submission" date="2019-10" db="EMBL/GenBank/DDBJ databases">
        <title>Rudanella paleaurantiibacter sp. nov., isolated from sludge.</title>
        <authorList>
            <person name="Xu S.Q."/>
        </authorList>
    </citation>
    <scope>NUCLEOTIDE SEQUENCE [LARGE SCALE GENOMIC DNA]</scope>
    <source>
        <strain evidence="3 4">HX-22-17</strain>
    </source>
</reference>
<dbReference type="PANTHER" id="PTHR10900:SF77">
    <property type="entry name" value="FI19380P1"/>
    <property type="match status" value="1"/>
</dbReference>
<dbReference type="GO" id="GO:0005615">
    <property type="term" value="C:extracellular space"/>
    <property type="evidence" value="ECO:0007669"/>
    <property type="project" value="TreeGrafter"/>
</dbReference>
<evidence type="ECO:0000313" key="4">
    <source>
        <dbReference type="Proteomes" id="UP000488299"/>
    </source>
</evidence>
<keyword evidence="1" id="KW-0732">Signal</keyword>
<feature type="domain" description="FAS1" evidence="2">
    <location>
        <begin position="193"/>
        <end position="334"/>
    </location>
</feature>
<dbReference type="SUPFAM" id="SSF82153">
    <property type="entry name" value="FAS1 domain"/>
    <property type="match status" value="2"/>
</dbReference>
<feature type="domain" description="FAS1" evidence="2">
    <location>
        <begin position="56"/>
        <end position="189"/>
    </location>
</feature>
<sequence>MNTTRIQSAQSWSLLTCALAGAIWLTSCSRGTDVGPDPEPTLPSTTVTMPSTVTATGSLTDIVSRTPHLSLLNAALTRAGLAESFRTGSRTLFAPTDEAFRAAGYAKSTLDSLSPAQVQRILQYHVLNSRLAVSTLPVNTPTPVPTALVTASMTLFKASDGRLFANAARIVQADIGAMNSVMFVIDRLMPVPSLSTLELIRANPELSLFRQAIDRAGATVLTALQSSAEGGITVFAPTNAAFRAAGYADADAVRSAEPARLAEVLRYHVVNRRTFSPMLLSGDVATVQGTPLSIAVSEQGATLTGRGNPVTGATLLQTDLTATNGVVHLIDRVLLPTAVNN</sequence>
<dbReference type="PROSITE" id="PS51257">
    <property type="entry name" value="PROKAR_LIPOPROTEIN"/>
    <property type="match status" value="1"/>
</dbReference>
<accession>A0A7J5U0F4</accession>
<proteinExistence type="predicted"/>
<dbReference type="EMBL" id="WELI01000003">
    <property type="protein sequence ID" value="KAB7731011.1"/>
    <property type="molecule type" value="Genomic_DNA"/>
</dbReference>
<comment type="caution">
    <text evidence="3">The sequence shown here is derived from an EMBL/GenBank/DDBJ whole genome shotgun (WGS) entry which is preliminary data.</text>
</comment>
<dbReference type="SMART" id="SM00554">
    <property type="entry name" value="FAS1"/>
    <property type="match status" value="2"/>
</dbReference>
<dbReference type="InterPro" id="IPR036378">
    <property type="entry name" value="FAS1_dom_sf"/>
</dbReference>
<organism evidence="3 4">
    <name type="scientific">Rudanella paleaurantiibacter</name>
    <dbReference type="NCBI Taxonomy" id="2614655"/>
    <lineage>
        <taxon>Bacteria</taxon>
        <taxon>Pseudomonadati</taxon>
        <taxon>Bacteroidota</taxon>
        <taxon>Cytophagia</taxon>
        <taxon>Cytophagales</taxon>
        <taxon>Cytophagaceae</taxon>
        <taxon>Rudanella</taxon>
    </lineage>
</organism>
<keyword evidence="4" id="KW-1185">Reference proteome</keyword>
<dbReference type="PROSITE" id="PS50213">
    <property type="entry name" value="FAS1"/>
    <property type="match status" value="2"/>
</dbReference>
<evidence type="ECO:0000313" key="3">
    <source>
        <dbReference type="EMBL" id="KAB7731011.1"/>
    </source>
</evidence>
<dbReference type="Pfam" id="PF02469">
    <property type="entry name" value="Fasciclin"/>
    <property type="match status" value="2"/>
</dbReference>
<dbReference type="AlphaFoldDB" id="A0A7J5U0F4"/>
<dbReference type="InterPro" id="IPR050904">
    <property type="entry name" value="Adhesion/Biosynth-related"/>
</dbReference>
<feature type="chain" id="PRO_5029903982" evidence="1">
    <location>
        <begin position="23"/>
        <end position="341"/>
    </location>
</feature>
<dbReference type="Proteomes" id="UP000488299">
    <property type="component" value="Unassembled WGS sequence"/>
</dbReference>
<dbReference type="RefSeq" id="WP_152124000.1">
    <property type="nucleotide sequence ID" value="NZ_WELI01000003.1"/>
</dbReference>